<feature type="transmembrane region" description="Helical" evidence="6">
    <location>
        <begin position="253"/>
        <end position="272"/>
    </location>
</feature>
<protein>
    <submittedName>
        <fullName evidence="8">DMT family transporter</fullName>
    </submittedName>
</protein>
<feature type="transmembrane region" description="Helical" evidence="6">
    <location>
        <begin position="71"/>
        <end position="90"/>
    </location>
</feature>
<keyword evidence="9" id="KW-1185">Reference proteome</keyword>
<comment type="caution">
    <text evidence="8">The sequence shown here is derived from an EMBL/GenBank/DDBJ whole genome shotgun (WGS) entry which is preliminary data.</text>
</comment>
<comment type="subcellular location">
    <subcellularLocation>
        <location evidence="1">Membrane</location>
        <topology evidence="1">Multi-pass membrane protein</topology>
    </subcellularLocation>
</comment>
<feature type="transmembrane region" description="Helical" evidence="6">
    <location>
        <begin position="192"/>
        <end position="211"/>
    </location>
</feature>
<dbReference type="InterPro" id="IPR037185">
    <property type="entry name" value="EmrE-like"/>
</dbReference>
<name>A0A5A9XQ07_9BACT</name>
<dbReference type="EMBL" id="SRSD01000002">
    <property type="protein sequence ID" value="KAA0894348.1"/>
    <property type="molecule type" value="Genomic_DNA"/>
</dbReference>
<gene>
    <name evidence="8" type="ORF">ET418_04850</name>
</gene>
<feature type="transmembrane region" description="Helical" evidence="6">
    <location>
        <begin position="278"/>
        <end position="300"/>
    </location>
</feature>
<feature type="transmembrane region" description="Helical" evidence="6">
    <location>
        <begin position="127"/>
        <end position="145"/>
    </location>
</feature>
<dbReference type="PANTHER" id="PTHR32322:SF2">
    <property type="entry name" value="EAMA DOMAIN-CONTAINING PROTEIN"/>
    <property type="match status" value="1"/>
</dbReference>
<evidence type="ECO:0000256" key="2">
    <source>
        <dbReference type="ARBA" id="ARBA00007362"/>
    </source>
</evidence>
<comment type="similarity">
    <text evidence="2">Belongs to the EamA transporter family.</text>
</comment>
<dbReference type="OrthoDB" id="184388at2"/>
<accession>A0A5A9XQ07</accession>
<proteinExistence type="inferred from homology"/>
<feature type="transmembrane region" description="Helical" evidence="6">
    <location>
        <begin position="96"/>
        <end position="115"/>
    </location>
</feature>
<evidence type="ECO:0000313" key="8">
    <source>
        <dbReference type="EMBL" id="KAA0894348.1"/>
    </source>
</evidence>
<dbReference type="InterPro" id="IPR050638">
    <property type="entry name" value="AA-Vitamin_Transporters"/>
</dbReference>
<dbReference type="InterPro" id="IPR000620">
    <property type="entry name" value="EamA_dom"/>
</dbReference>
<evidence type="ECO:0000256" key="6">
    <source>
        <dbReference type="SAM" id="Phobius"/>
    </source>
</evidence>
<organism evidence="8 9">
    <name type="scientific">Oryzomonas rubra</name>
    <dbReference type="NCBI Taxonomy" id="2509454"/>
    <lineage>
        <taxon>Bacteria</taxon>
        <taxon>Pseudomonadati</taxon>
        <taxon>Thermodesulfobacteriota</taxon>
        <taxon>Desulfuromonadia</taxon>
        <taxon>Geobacterales</taxon>
        <taxon>Geobacteraceae</taxon>
        <taxon>Oryzomonas</taxon>
    </lineage>
</organism>
<evidence type="ECO:0000256" key="5">
    <source>
        <dbReference type="ARBA" id="ARBA00023136"/>
    </source>
</evidence>
<evidence type="ECO:0000256" key="1">
    <source>
        <dbReference type="ARBA" id="ARBA00004141"/>
    </source>
</evidence>
<feature type="transmembrane region" description="Helical" evidence="6">
    <location>
        <begin position="223"/>
        <end position="244"/>
    </location>
</feature>
<feature type="transmembrane region" description="Helical" evidence="6">
    <location>
        <begin position="157"/>
        <end position="180"/>
    </location>
</feature>
<keyword evidence="4 6" id="KW-1133">Transmembrane helix</keyword>
<sequence length="309" mass="33250">MDTHKAIDGLAMGLMLLLCIIWGLQQVALKAAAPDVAPLMQLALRSGISAALVGLLMFLRGERMSLGDGTWRPGLVVGVLFSLEFLFVGQGLRYTSASHMAVFLYTAPAFAALGLHWRLPVERLQRFQWFGILLAFMGIVIAFFGRSQQPAAGAPAAILWGDFLGLMAGVSWGATTVVLRCSSLARTSATQALLYQLVTAFVLLLAAAVGLGETAFTPTPLAWGSILFQAVVVSFASYLTWLWLLRKYLASRLGVFSFMTPFFGIGFGVWLLHEPLEASFLVGAVLVIAGIVLVSGYGWLKQVFDGGKV</sequence>
<dbReference type="PANTHER" id="PTHR32322">
    <property type="entry name" value="INNER MEMBRANE TRANSPORTER"/>
    <property type="match status" value="1"/>
</dbReference>
<dbReference type="Pfam" id="PF00892">
    <property type="entry name" value="EamA"/>
    <property type="match status" value="2"/>
</dbReference>
<dbReference type="GO" id="GO:0016020">
    <property type="term" value="C:membrane"/>
    <property type="evidence" value="ECO:0007669"/>
    <property type="project" value="UniProtKB-SubCell"/>
</dbReference>
<evidence type="ECO:0000256" key="3">
    <source>
        <dbReference type="ARBA" id="ARBA00022692"/>
    </source>
</evidence>
<evidence type="ECO:0000256" key="4">
    <source>
        <dbReference type="ARBA" id="ARBA00022989"/>
    </source>
</evidence>
<dbReference type="SUPFAM" id="SSF103481">
    <property type="entry name" value="Multidrug resistance efflux transporter EmrE"/>
    <property type="match status" value="2"/>
</dbReference>
<feature type="domain" description="EamA" evidence="7">
    <location>
        <begin position="11"/>
        <end position="143"/>
    </location>
</feature>
<dbReference type="AlphaFoldDB" id="A0A5A9XQ07"/>
<evidence type="ECO:0000259" key="7">
    <source>
        <dbReference type="Pfam" id="PF00892"/>
    </source>
</evidence>
<dbReference type="Proteomes" id="UP000324298">
    <property type="component" value="Unassembled WGS sequence"/>
</dbReference>
<keyword evidence="5 6" id="KW-0472">Membrane</keyword>
<feature type="domain" description="EamA" evidence="7">
    <location>
        <begin position="159"/>
        <end position="295"/>
    </location>
</feature>
<evidence type="ECO:0000313" key="9">
    <source>
        <dbReference type="Proteomes" id="UP000324298"/>
    </source>
</evidence>
<feature type="transmembrane region" description="Helical" evidence="6">
    <location>
        <begin position="42"/>
        <end position="59"/>
    </location>
</feature>
<keyword evidence="3 6" id="KW-0812">Transmembrane</keyword>
<reference evidence="8 9" key="1">
    <citation type="submission" date="2019-04" db="EMBL/GenBank/DDBJ databases">
        <title>Geobacter ruber sp. nov., ferric-reducing bacteria isolated from paddy soil.</title>
        <authorList>
            <person name="Xu Z."/>
            <person name="Masuda Y."/>
            <person name="Itoh H."/>
            <person name="Senoo K."/>
        </authorList>
    </citation>
    <scope>NUCLEOTIDE SEQUENCE [LARGE SCALE GENOMIC DNA]</scope>
    <source>
        <strain evidence="8 9">Red88</strain>
    </source>
</reference>